<evidence type="ECO:0000259" key="11">
    <source>
        <dbReference type="PROSITE" id="PS50089"/>
    </source>
</evidence>
<evidence type="ECO:0000259" key="12">
    <source>
        <dbReference type="PROSITE" id="PS50102"/>
    </source>
</evidence>
<dbReference type="PANTHER" id="PTHR12603:SF0">
    <property type="entry name" value="CCR4-NOT TRANSCRIPTION COMPLEX SUBUNIT 4"/>
    <property type="match status" value="1"/>
</dbReference>
<dbReference type="CDD" id="cd12438">
    <property type="entry name" value="RRM_CNOT4"/>
    <property type="match status" value="1"/>
</dbReference>
<dbReference type="Pfam" id="PF14570">
    <property type="entry name" value="zf-RING_4"/>
    <property type="match status" value="1"/>
</dbReference>
<organism evidence="13 14">
    <name type="scientific">Syncephalis pseudoplumigaleata</name>
    <dbReference type="NCBI Taxonomy" id="1712513"/>
    <lineage>
        <taxon>Eukaryota</taxon>
        <taxon>Fungi</taxon>
        <taxon>Fungi incertae sedis</taxon>
        <taxon>Zoopagomycota</taxon>
        <taxon>Zoopagomycotina</taxon>
        <taxon>Zoopagomycetes</taxon>
        <taxon>Zoopagales</taxon>
        <taxon>Piptocephalidaceae</taxon>
        <taxon>Syncephalis</taxon>
    </lineage>
</organism>
<name>A0A4P9YV90_9FUNG</name>
<dbReference type="InterPro" id="IPR039780">
    <property type="entry name" value="Mot2"/>
</dbReference>
<evidence type="ECO:0000256" key="9">
    <source>
        <dbReference type="PROSITE-ProRule" id="PRU00176"/>
    </source>
</evidence>
<feature type="domain" description="RING-type" evidence="11">
    <location>
        <begin position="6"/>
        <end position="49"/>
    </location>
</feature>
<dbReference type="InterPro" id="IPR013083">
    <property type="entry name" value="Znf_RING/FYVE/PHD"/>
</dbReference>
<keyword evidence="7" id="KW-0539">Nucleus</keyword>
<dbReference type="Pfam" id="PF00076">
    <property type="entry name" value="RRM_1"/>
    <property type="match status" value="1"/>
</dbReference>
<accession>A0A4P9YV90</accession>
<dbReference type="GO" id="GO:0008270">
    <property type="term" value="F:zinc ion binding"/>
    <property type="evidence" value="ECO:0007669"/>
    <property type="project" value="UniProtKB-KW"/>
</dbReference>
<dbReference type="AlphaFoldDB" id="A0A4P9YV90"/>
<feature type="domain" description="RRM" evidence="12">
    <location>
        <begin position="101"/>
        <end position="177"/>
    </location>
</feature>
<dbReference type="EMBL" id="KZ991271">
    <property type="protein sequence ID" value="RKP23141.1"/>
    <property type="molecule type" value="Genomic_DNA"/>
</dbReference>
<keyword evidence="6 10" id="KW-0175">Coiled coil</keyword>
<gene>
    <name evidence="13" type="ORF">SYNPS1DRAFT_19088</name>
</gene>
<evidence type="ECO:0000256" key="6">
    <source>
        <dbReference type="ARBA" id="ARBA00023054"/>
    </source>
</evidence>
<evidence type="ECO:0000256" key="10">
    <source>
        <dbReference type="SAM" id="Coils"/>
    </source>
</evidence>
<evidence type="ECO:0000256" key="4">
    <source>
        <dbReference type="ARBA" id="ARBA00022833"/>
    </source>
</evidence>
<dbReference type="GO" id="GO:0005634">
    <property type="term" value="C:nucleus"/>
    <property type="evidence" value="ECO:0007669"/>
    <property type="project" value="UniProtKB-SubCell"/>
</dbReference>
<dbReference type="InterPro" id="IPR035979">
    <property type="entry name" value="RBD_domain_sf"/>
</dbReference>
<comment type="subcellular location">
    <subcellularLocation>
        <location evidence="1">Nucleus</location>
    </subcellularLocation>
</comment>
<reference evidence="14" key="1">
    <citation type="journal article" date="2018" name="Nat. Microbiol.">
        <title>Leveraging single-cell genomics to expand the fungal tree of life.</title>
        <authorList>
            <person name="Ahrendt S.R."/>
            <person name="Quandt C.A."/>
            <person name="Ciobanu D."/>
            <person name="Clum A."/>
            <person name="Salamov A."/>
            <person name="Andreopoulos B."/>
            <person name="Cheng J.F."/>
            <person name="Woyke T."/>
            <person name="Pelin A."/>
            <person name="Henrissat B."/>
            <person name="Reynolds N.K."/>
            <person name="Benny G.L."/>
            <person name="Smith M.E."/>
            <person name="James T.Y."/>
            <person name="Grigoriev I.V."/>
        </authorList>
    </citation>
    <scope>NUCLEOTIDE SEQUENCE [LARGE SCALE GENOMIC DNA]</scope>
    <source>
        <strain evidence="14">Benny S71-1</strain>
    </source>
</reference>
<dbReference type="Gene3D" id="3.30.40.10">
    <property type="entry name" value="Zinc/RING finger domain, C3HC4 (zinc finger)"/>
    <property type="match status" value="1"/>
</dbReference>
<dbReference type="GO" id="GO:0016567">
    <property type="term" value="P:protein ubiquitination"/>
    <property type="evidence" value="ECO:0007669"/>
    <property type="project" value="TreeGrafter"/>
</dbReference>
<evidence type="ECO:0000313" key="13">
    <source>
        <dbReference type="EMBL" id="RKP23141.1"/>
    </source>
</evidence>
<evidence type="ECO:0000256" key="1">
    <source>
        <dbReference type="ARBA" id="ARBA00004123"/>
    </source>
</evidence>
<dbReference type="FunFam" id="3.30.40.10:FF:000006">
    <property type="entry name" value="CCR4-NOT transcription complex subunit 4"/>
    <property type="match status" value="1"/>
</dbReference>
<dbReference type="SUPFAM" id="SSF54928">
    <property type="entry name" value="RNA-binding domain, RBD"/>
    <property type="match status" value="1"/>
</dbReference>
<evidence type="ECO:0000256" key="3">
    <source>
        <dbReference type="ARBA" id="ARBA00022771"/>
    </source>
</evidence>
<dbReference type="InterPro" id="IPR012677">
    <property type="entry name" value="Nucleotide-bd_a/b_plait_sf"/>
</dbReference>
<dbReference type="Gene3D" id="3.30.70.330">
    <property type="match status" value="1"/>
</dbReference>
<keyword evidence="5 9" id="KW-0694">RNA-binding</keyword>
<protein>
    <submittedName>
        <fullName evidence="13">RING/Ubox like zinc-binding domain-containing protein</fullName>
    </submittedName>
</protein>
<feature type="non-terminal residue" evidence="13">
    <location>
        <position position="1"/>
    </location>
</feature>
<dbReference type="OrthoDB" id="1923159at2759"/>
<keyword evidence="14" id="KW-1185">Reference proteome</keyword>
<dbReference type="Proteomes" id="UP000278143">
    <property type="component" value="Unassembled WGS sequence"/>
</dbReference>
<dbReference type="InterPro" id="IPR000504">
    <property type="entry name" value="RRM_dom"/>
</dbReference>
<dbReference type="GO" id="GO:0003723">
    <property type="term" value="F:RNA binding"/>
    <property type="evidence" value="ECO:0007669"/>
    <property type="project" value="UniProtKB-UniRule"/>
</dbReference>
<dbReference type="SMART" id="SM00361">
    <property type="entry name" value="RRM_1"/>
    <property type="match status" value="1"/>
</dbReference>
<feature type="coiled-coil region" evidence="10">
    <location>
        <begin position="63"/>
        <end position="90"/>
    </location>
</feature>
<evidence type="ECO:0000256" key="5">
    <source>
        <dbReference type="ARBA" id="ARBA00022884"/>
    </source>
</evidence>
<dbReference type="GO" id="GO:0030014">
    <property type="term" value="C:CCR4-NOT complex"/>
    <property type="evidence" value="ECO:0007669"/>
    <property type="project" value="InterPro"/>
</dbReference>
<dbReference type="PANTHER" id="PTHR12603">
    <property type="entry name" value="CCR4-NOT TRANSCRIPTION COMPLEX RELATED"/>
    <property type="match status" value="1"/>
</dbReference>
<evidence type="ECO:0000313" key="14">
    <source>
        <dbReference type="Proteomes" id="UP000278143"/>
    </source>
</evidence>
<dbReference type="InterPro" id="IPR039515">
    <property type="entry name" value="NOT4_mRING-HC-C4C4"/>
</dbReference>
<keyword evidence="4" id="KW-0862">Zinc</keyword>
<dbReference type="InterPro" id="IPR034261">
    <property type="entry name" value="CNOT4_RRM"/>
</dbReference>
<keyword evidence="2" id="KW-0479">Metal-binding</keyword>
<keyword evidence="3 8" id="KW-0863">Zinc-finger</keyword>
<sequence>EEDTECPLCLEEIHIMDRNFRPCECGYRICGFCWNHIKQNLNGLCPACRRPYSDERVEFTPLSKEEIARIKQEKRAREQAKKESEANNRRNLAGARVVQRSLVYVIGLSPRTLRGPDFFGQFGKIAKLVINRRQVHPSGGLGVYVTFASKDDAAQCVQAVDGSRFDGRTLRAAFGTTKYCANFLRNLPCQSPGCMYLHELATEEDAYNKDDASNTSGTHGLNPLK</sequence>
<dbReference type="InterPro" id="IPR003954">
    <property type="entry name" value="RRM_euk-type"/>
</dbReference>
<dbReference type="CDD" id="cd16618">
    <property type="entry name" value="mRING-HC-C4C4_CNOT4"/>
    <property type="match status" value="1"/>
</dbReference>
<dbReference type="InterPro" id="IPR001841">
    <property type="entry name" value="Znf_RING"/>
</dbReference>
<dbReference type="PROSITE" id="PS50102">
    <property type="entry name" value="RRM"/>
    <property type="match status" value="1"/>
</dbReference>
<evidence type="ECO:0000256" key="7">
    <source>
        <dbReference type="ARBA" id="ARBA00023242"/>
    </source>
</evidence>
<dbReference type="GO" id="GO:0004842">
    <property type="term" value="F:ubiquitin-protein transferase activity"/>
    <property type="evidence" value="ECO:0007669"/>
    <property type="project" value="InterPro"/>
</dbReference>
<dbReference type="SUPFAM" id="SSF57850">
    <property type="entry name" value="RING/U-box"/>
    <property type="match status" value="1"/>
</dbReference>
<evidence type="ECO:0000256" key="2">
    <source>
        <dbReference type="ARBA" id="ARBA00022723"/>
    </source>
</evidence>
<dbReference type="PROSITE" id="PS50089">
    <property type="entry name" value="ZF_RING_2"/>
    <property type="match status" value="1"/>
</dbReference>
<proteinExistence type="predicted"/>
<evidence type="ECO:0000256" key="8">
    <source>
        <dbReference type="PROSITE-ProRule" id="PRU00175"/>
    </source>
</evidence>